<proteinExistence type="predicted"/>
<organism evidence="3 4">
    <name type="scientific">Thalassomonas viridans</name>
    <dbReference type="NCBI Taxonomy" id="137584"/>
    <lineage>
        <taxon>Bacteria</taxon>
        <taxon>Pseudomonadati</taxon>
        <taxon>Pseudomonadota</taxon>
        <taxon>Gammaproteobacteria</taxon>
        <taxon>Alteromonadales</taxon>
        <taxon>Colwelliaceae</taxon>
        <taxon>Thalassomonas</taxon>
    </lineage>
</organism>
<evidence type="ECO:0000256" key="1">
    <source>
        <dbReference type="SAM" id="SignalP"/>
    </source>
</evidence>
<evidence type="ECO:0000259" key="2">
    <source>
        <dbReference type="Pfam" id="PF07589"/>
    </source>
</evidence>
<sequence>MMKFLKIALTTVSIAACSLSNMAHASIIDWSVDRSSNIVSYHGSDSNLSSLEWLRWDATDGMSINEAVDLYGADGWQVATSLETSYMLNDLFLTGQFNAEYEHIVTSNSLARSFGNLFGYTYSADYENDFYASYALHLYTDGTSVSTSRASDEYQIDANGSLRVAEVHAGGTTFGFTRDTKFDFYGIAMVRSTGQPATEVPEPSTLAIFALTLTALGFRRFKKQ</sequence>
<protein>
    <submittedName>
        <fullName evidence="3">PEP-CTERM sorting domain-containing protein</fullName>
    </submittedName>
</protein>
<reference evidence="3 4" key="1">
    <citation type="journal article" date="2015" name="Genome Announc.">
        <title>Draft Genome Sequences of Marine Isolates of Thalassomonas viridans and Thalassomonas actiniarum.</title>
        <authorList>
            <person name="Olonade I."/>
            <person name="van Zyl L.J."/>
            <person name="Trindade M."/>
        </authorList>
    </citation>
    <scope>NUCLEOTIDE SEQUENCE [LARGE SCALE GENOMIC DNA]</scope>
    <source>
        <strain evidence="3 4">XOM25</strain>
    </source>
</reference>
<dbReference type="InterPro" id="IPR013424">
    <property type="entry name" value="Ice-binding_C"/>
</dbReference>
<dbReference type="EMBL" id="CP059733">
    <property type="protein sequence ID" value="WDE03629.1"/>
    <property type="molecule type" value="Genomic_DNA"/>
</dbReference>
<reference evidence="3 4" key="2">
    <citation type="journal article" date="2022" name="Mar. Drugs">
        <title>Bioassay-Guided Fractionation Leads to the Detection of Cholic Acid Generated by the Rare Thalassomonas sp.</title>
        <authorList>
            <person name="Pheiffer F."/>
            <person name="Schneider Y.K."/>
            <person name="Hansen E.H."/>
            <person name="Andersen J.H."/>
            <person name="Isaksson J."/>
            <person name="Busche T."/>
            <person name="R C."/>
            <person name="Kalinowski J."/>
            <person name="Zyl L.V."/>
            <person name="Trindade M."/>
        </authorList>
    </citation>
    <scope>NUCLEOTIDE SEQUENCE [LARGE SCALE GENOMIC DNA]</scope>
    <source>
        <strain evidence="3 4">XOM25</strain>
    </source>
</reference>
<dbReference type="NCBIfam" id="TIGR02595">
    <property type="entry name" value="PEP_CTERM"/>
    <property type="match status" value="1"/>
</dbReference>
<dbReference type="Proteomes" id="UP000032352">
    <property type="component" value="Chromosome"/>
</dbReference>
<dbReference type="Pfam" id="PF07589">
    <property type="entry name" value="PEP-CTERM"/>
    <property type="match status" value="1"/>
</dbReference>
<gene>
    <name evidence="3" type="ORF">SG34_019895</name>
</gene>
<keyword evidence="4" id="KW-1185">Reference proteome</keyword>
<dbReference type="KEGG" id="tvd:SG34_019895"/>
<feature type="chain" id="PRO_5042078492" evidence="1">
    <location>
        <begin position="26"/>
        <end position="224"/>
    </location>
</feature>
<dbReference type="RefSeq" id="WP_044836632.1">
    <property type="nucleotide sequence ID" value="NZ_CP059733.1"/>
</dbReference>
<feature type="signal peptide" evidence="1">
    <location>
        <begin position="1"/>
        <end position="25"/>
    </location>
</feature>
<keyword evidence="1" id="KW-0732">Signal</keyword>
<evidence type="ECO:0000313" key="3">
    <source>
        <dbReference type="EMBL" id="WDE03629.1"/>
    </source>
</evidence>
<accession>A0AAF0C890</accession>
<name>A0AAF0C890_9GAMM</name>
<feature type="domain" description="Ice-binding protein C-terminal" evidence="2">
    <location>
        <begin position="200"/>
        <end position="220"/>
    </location>
</feature>
<dbReference type="AlphaFoldDB" id="A0AAF0C890"/>
<dbReference type="PROSITE" id="PS51257">
    <property type="entry name" value="PROKAR_LIPOPROTEIN"/>
    <property type="match status" value="1"/>
</dbReference>
<evidence type="ECO:0000313" key="4">
    <source>
        <dbReference type="Proteomes" id="UP000032352"/>
    </source>
</evidence>